<dbReference type="Proteomes" id="UP000193907">
    <property type="component" value="Unassembled WGS sequence"/>
</dbReference>
<sequence length="128" mass="13362">MLDIVHLPRAGDVRQSDWRSPVNNFACIIGAVAAITFMTTDVAHADQADDAFLKALADQGITGDPAQLIAAGHLACDRLSGGATGQPGLARLSALRAVTDALQVPLEPQADFVVRAAETAYCPQYGGF</sequence>
<comment type="caution">
    <text evidence="2">The sequence shown here is derived from an EMBL/GenBank/DDBJ whole genome shotgun (WGS) entry which is preliminary data.</text>
</comment>
<keyword evidence="3" id="KW-1185">Reference proteome</keyword>
<feature type="domain" description="DUF732" evidence="1">
    <location>
        <begin position="48"/>
        <end position="124"/>
    </location>
</feature>
<name>A0A1X1RN11_MYCCE</name>
<accession>A0A1X1RN11</accession>
<organism evidence="2 3">
    <name type="scientific">Mycobacterium celatum</name>
    <dbReference type="NCBI Taxonomy" id="28045"/>
    <lineage>
        <taxon>Bacteria</taxon>
        <taxon>Bacillati</taxon>
        <taxon>Actinomycetota</taxon>
        <taxon>Actinomycetes</taxon>
        <taxon>Mycobacteriales</taxon>
        <taxon>Mycobacteriaceae</taxon>
        <taxon>Mycobacterium</taxon>
    </lineage>
</organism>
<dbReference type="Pfam" id="PF05305">
    <property type="entry name" value="DUF732"/>
    <property type="match status" value="1"/>
</dbReference>
<protein>
    <recommendedName>
        <fullName evidence="1">DUF732 domain-containing protein</fullName>
    </recommendedName>
</protein>
<evidence type="ECO:0000313" key="3">
    <source>
        <dbReference type="Proteomes" id="UP000193907"/>
    </source>
</evidence>
<dbReference type="RefSeq" id="WP_085168444.1">
    <property type="nucleotide sequence ID" value="NZ_LQOM01000037.1"/>
</dbReference>
<evidence type="ECO:0000259" key="1">
    <source>
        <dbReference type="Pfam" id="PF05305"/>
    </source>
</evidence>
<gene>
    <name evidence="2" type="ORF">AWB95_17445</name>
</gene>
<dbReference type="InterPro" id="IPR007969">
    <property type="entry name" value="DUF732"/>
</dbReference>
<dbReference type="AlphaFoldDB" id="A0A1X1RN11"/>
<proteinExistence type="predicted"/>
<dbReference type="EMBL" id="LQOM01000037">
    <property type="protein sequence ID" value="ORV09994.1"/>
    <property type="molecule type" value="Genomic_DNA"/>
</dbReference>
<evidence type="ECO:0000313" key="2">
    <source>
        <dbReference type="EMBL" id="ORV09994.1"/>
    </source>
</evidence>
<reference evidence="2 3" key="1">
    <citation type="submission" date="2016-01" db="EMBL/GenBank/DDBJ databases">
        <title>The new phylogeny of the genus Mycobacterium.</title>
        <authorList>
            <person name="Tarcisio F."/>
            <person name="Conor M."/>
            <person name="Antonella G."/>
            <person name="Elisabetta G."/>
            <person name="Giulia F.S."/>
            <person name="Sara T."/>
            <person name="Anna F."/>
            <person name="Clotilde B."/>
            <person name="Roberto B."/>
            <person name="Veronica D.S."/>
            <person name="Fabio R."/>
            <person name="Monica P."/>
            <person name="Olivier J."/>
            <person name="Enrico T."/>
            <person name="Nicola S."/>
        </authorList>
    </citation>
    <scope>NUCLEOTIDE SEQUENCE [LARGE SCALE GENOMIC DNA]</scope>
    <source>
        <strain evidence="2 3">DSM 44243</strain>
    </source>
</reference>